<evidence type="ECO:0000256" key="6">
    <source>
        <dbReference type="ARBA" id="ARBA00023065"/>
    </source>
</evidence>
<keyword evidence="11" id="KW-0915">Sodium</keyword>
<dbReference type="InterPro" id="IPR003691">
    <property type="entry name" value="FluC"/>
</dbReference>
<evidence type="ECO:0000256" key="7">
    <source>
        <dbReference type="ARBA" id="ARBA00023136"/>
    </source>
</evidence>
<comment type="similarity">
    <text evidence="9 11">Belongs to the fluoride channel Fluc/FEX (TC 1.A.43) family.</text>
</comment>
<keyword evidence="7 11" id="KW-0472">Membrane</keyword>
<dbReference type="EMBL" id="CP036281">
    <property type="protein sequence ID" value="QDU80998.1"/>
    <property type="molecule type" value="Genomic_DNA"/>
</dbReference>
<reference evidence="12 13" key="1">
    <citation type="submission" date="2019-02" db="EMBL/GenBank/DDBJ databases">
        <title>Deep-cultivation of Planctomycetes and their phenomic and genomic characterization uncovers novel biology.</title>
        <authorList>
            <person name="Wiegand S."/>
            <person name="Jogler M."/>
            <person name="Boedeker C."/>
            <person name="Pinto D."/>
            <person name="Vollmers J."/>
            <person name="Rivas-Marin E."/>
            <person name="Kohn T."/>
            <person name="Peeters S.H."/>
            <person name="Heuer A."/>
            <person name="Rast P."/>
            <person name="Oberbeckmann S."/>
            <person name="Bunk B."/>
            <person name="Jeske O."/>
            <person name="Meyerdierks A."/>
            <person name="Storesund J.E."/>
            <person name="Kallscheuer N."/>
            <person name="Luecker S."/>
            <person name="Lage O.M."/>
            <person name="Pohl T."/>
            <person name="Merkel B.J."/>
            <person name="Hornburger P."/>
            <person name="Mueller R.-W."/>
            <person name="Bruemmer F."/>
            <person name="Labrenz M."/>
            <person name="Spormann A.M."/>
            <person name="Op den Camp H."/>
            <person name="Overmann J."/>
            <person name="Amann R."/>
            <person name="Jetten M.S.M."/>
            <person name="Mascher T."/>
            <person name="Medema M.H."/>
            <person name="Devos D.P."/>
            <person name="Kaster A.-K."/>
            <person name="Ovreas L."/>
            <person name="Rohde M."/>
            <person name="Galperin M.Y."/>
            <person name="Jogler C."/>
        </authorList>
    </citation>
    <scope>NUCLEOTIDE SEQUENCE [LARGE SCALE GENOMIC DNA]</scope>
    <source>
        <strain evidence="12 13">Pla110</strain>
    </source>
</reference>
<feature type="binding site" evidence="11">
    <location>
        <position position="78"/>
    </location>
    <ligand>
        <name>Na(+)</name>
        <dbReference type="ChEBI" id="CHEBI:29101"/>
        <note>structural</note>
    </ligand>
</feature>
<accession>A0A518CP55</accession>
<evidence type="ECO:0000256" key="10">
    <source>
        <dbReference type="ARBA" id="ARBA00035585"/>
    </source>
</evidence>
<dbReference type="GO" id="GO:0140114">
    <property type="term" value="P:cellular detoxification of fluoride"/>
    <property type="evidence" value="ECO:0007669"/>
    <property type="project" value="UniProtKB-UniRule"/>
</dbReference>
<feature type="binding site" evidence="11">
    <location>
        <position position="81"/>
    </location>
    <ligand>
        <name>Na(+)</name>
        <dbReference type="ChEBI" id="CHEBI:29101"/>
        <note>structural</note>
    </ligand>
</feature>
<evidence type="ECO:0000256" key="4">
    <source>
        <dbReference type="ARBA" id="ARBA00022692"/>
    </source>
</evidence>
<evidence type="ECO:0000256" key="1">
    <source>
        <dbReference type="ARBA" id="ARBA00004651"/>
    </source>
</evidence>
<evidence type="ECO:0000256" key="3">
    <source>
        <dbReference type="ARBA" id="ARBA00022519"/>
    </source>
</evidence>
<dbReference type="RefSeq" id="WP_144996224.1">
    <property type="nucleotide sequence ID" value="NZ_CP036281.1"/>
</dbReference>
<feature type="transmembrane region" description="Helical" evidence="11">
    <location>
        <begin position="6"/>
        <end position="23"/>
    </location>
</feature>
<evidence type="ECO:0000313" key="13">
    <source>
        <dbReference type="Proteomes" id="UP000317178"/>
    </source>
</evidence>
<dbReference type="GO" id="GO:0062054">
    <property type="term" value="F:fluoride channel activity"/>
    <property type="evidence" value="ECO:0007669"/>
    <property type="project" value="UniProtKB-UniRule"/>
</dbReference>
<gene>
    <name evidence="11 12" type="primary">crcB</name>
    <name evidence="11" type="synonym">fluC</name>
    <name evidence="12" type="ORF">Pla110_27350</name>
</gene>
<evidence type="ECO:0000256" key="5">
    <source>
        <dbReference type="ARBA" id="ARBA00022989"/>
    </source>
</evidence>
<keyword evidence="4 11" id="KW-0812">Transmembrane</keyword>
<dbReference type="OrthoDB" id="9815830at2"/>
<dbReference type="NCBIfam" id="TIGR00494">
    <property type="entry name" value="crcB"/>
    <property type="match status" value="1"/>
</dbReference>
<sequence>MQFLNIAAIGLGGCLGAISRFYLNDLVVKRFPEAPYWGTFTVNVLGCLIIGFLMAIVSEHQKSFPVWLYLLLITGFLGSLTTFSTFGFQTVELLREQRVWEALLSVGANLLCGLVAVVVGYLLAAPWTH</sequence>
<name>A0A518CP55_9PLAN</name>
<comment type="catalytic activity">
    <reaction evidence="10">
        <text>fluoride(in) = fluoride(out)</text>
        <dbReference type="Rhea" id="RHEA:76159"/>
        <dbReference type="ChEBI" id="CHEBI:17051"/>
    </reaction>
    <physiologicalReaction direction="left-to-right" evidence="10">
        <dbReference type="Rhea" id="RHEA:76160"/>
    </physiologicalReaction>
</comment>
<evidence type="ECO:0000256" key="8">
    <source>
        <dbReference type="ARBA" id="ARBA00023303"/>
    </source>
</evidence>
<dbReference type="PANTHER" id="PTHR28259:SF1">
    <property type="entry name" value="FLUORIDE EXPORT PROTEIN 1-RELATED"/>
    <property type="match status" value="1"/>
</dbReference>
<keyword evidence="2 11" id="KW-1003">Cell membrane</keyword>
<proteinExistence type="inferred from homology"/>
<evidence type="ECO:0000256" key="9">
    <source>
        <dbReference type="ARBA" id="ARBA00035120"/>
    </source>
</evidence>
<feature type="transmembrane region" description="Helical" evidence="11">
    <location>
        <begin position="35"/>
        <end position="58"/>
    </location>
</feature>
<feature type="transmembrane region" description="Helical" evidence="11">
    <location>
        <begin position="64"/>
        <end position="88"/>
    </location>
</feature>
<keyword evidence="6 11" id="KW-0406">Ion transport</keyword>
<keyword evidence="8 11" id="KW-0407">Ion channel</keyword>
<keyword evidence="5 11" id="KW-1133">Transmembrane helix</keyword>
<organism evidence="12 13">
    <name type="scientific">Polystyrenella longa</name>
    <dbReference type="NCBI Taxonomy" id="2528007"/>
    <lineage>
        <taxon>Bacteria</taxon>
        <taxon>Pseudomonadati</taxon>
        <taxon>Planctomycetota</taxon>
        <taxon>Planctomycetia</taxon>
        <taxon>Planctomycetales</taxon>
        <taxon>Planctomycetaceae</taxon>
        <taxon>Polystyrenella</taxon>
    </lineage>
</organism>
<keyword evidence="11" id="KW-0479">Metal-binding</keyword>
<dbReference type="GO" id="GO:0005886">
    <property type="term" value="C:plasma membrane"/>
    <property type="evidence" value="ECO:0007669"/>
    <property type="project" value="UniProtKB-SubCell"/>
</dbReference>
<keyword evidence="3" id="KW-0997">Cell inner membrane</keyword>
<feature type="transmembrane region" description="Helical" evidence="11">
    <location>
        <begin position="100"/>
        <end position="124"/>
    </location>
</feature>
<dbReference type="Proteomes" id="UP000317178">
    <property type="component" value="Chromosome"/>
</dbReference>
<keyword evidence="11" id="KW-0813">Transport</keyword>
<evidence type="ECO:0000313" key="12">
    <source>
        <dbReference type="EMBL" id="QDU80998.1"/>
    </source>
</evidence>
<keyword evidence="13" id="KW-1185">Reference proteome</keyword>
<comment type="function">
    <text evidence="11">Fluoride-specific ion channel. Important for reducing fluoride concentration in the cell, thus reducing its toxicity.</text>
</comment>
<comment type="subcellular location">
    <subcellularLocation>
        <location evidence="1 11">Cell membrane</location>
        <topology evidence="1 11">Multi-pass membrane protein</topology>
    </subcellularLocation>
</comment>
<evidence type="ECO:0000256" key="2">
    <source>
        <dbReference type="ARBA" id="ARBA00022475"/>
    </source>
</evidence>
<dbReference type="GO" id="GO:0046872">
    <property type="term" value="F:metal ion binding"/>
    <property type="evidence" value="ECO:0007669"/>
    <property type="project" value="UniProtKB-KW"/>
</dbReference>
<protein>
    <recommendedName>
        <fullName evidence="11">Fluoride-specific ion channel FluC</fullName>
    </recommendedName>
</protein>
<dbReference type="HAMAP" id="MF_00454">
    <property type="entry name" value="FluC"/>
    <property type="match status" value="1"/>
</dbReference>
<dbReference type="KEGG" id="plon:Pla110_27350"/>
<dbReference type="PANTHER" id="PTHR28259">
    <property type="entry name" value="FLUORIDE EXPORT PROTEIN 1-RELATED"/>
    <property type="match status" value="1"/>
</dbReference>
<dbReference type="Pfam" id="PF02537">
    <property type="entry name" value="CRCB"/>
    <property type="match status" value="1"/>
</dbReference>
<comment type="activity regulation">
    <text evidence="11">Na(+) is not transported, but it plays an essential structural role and its presence is essential for fluoride channel function.</text>
</comment>
<evidence type="ECO:0000256" key="11">
    <source>
        <dbReference type="HAMAP-Rule" id="MF_00454"/>
    </source>
</evidence>
<dbReference type="AlphaFoldDB" id="A0A518CP55"/>